<dbReference type="PROSITE" id="PS00094">
    <property type="entry name" value="C5_MTASE_1"/>
    <property type="match status" value="1"/>
</dbReference>
<dbReference type="Proteomes" id="UP000515369">
    <property type="component" value="Chromosome"/>
</dbReference>
<evidence type="ECO:0000313" key="10">
    <source>
        <dbReference type="Proteomes" id="UP000515369"/>
    </source>
</evidence>
<keyword evidence="4" id="KW-0680">Restriction system</keyword>
<proteinExistence type="inferred from homology"/>
<sequence length="351" mass="38672">MILLDLFSGIHGFEKGLSDAGLPITEHYYSEIDKDAIAISKYNFPHAHELGTVSAISGQKIPRPNLITFGSPCQDFSLAGDGAGMAGNKSVLIRHAIRLISETRPDVFIWENVKGVITSRHRKDFWAIVQAFANIGGYRLEWQLLDTAWVLPQDRERIYLIGHLDGRSRPGVFPFREGEVGTSEGAAKAASVRALTGGGKPGGHHSGMTLVRQINTTNKESGGQQPYQQNRVYDINGLAPSLSSQCMGRGPAIVTKARGFNQGRSSATCGTISSHSFEQNHFVSLLDGDIRRLTEIECERLHGYPDDWTKYGIYDGVIKQVAKTNRYRLLGNTVTRDIVELIGSRLKNCLF</sequence>
<dbReference type="PRINTS" id="PR00105">
    <property type="entry name" value="C5METTRFRASE"/>
</dbReference>
<dbReference type="Pfam" id="PF00145">
    <property type="entry name" value="DNA_methylase"/>
    <property type="match status" value="1"/>
</dbReference>
<evidence type="ECO:0000256" key="1">
    <source>
        <dbReference type="ARBA" id="ARBA00022603"/>
    </source>
</evidence>
<dbReference type="AlphaFoldDB" id="A0A7G5H2M4"/>
<feature type="active site" evidence="6">
    <location>
        <position position="73"/>
    </location>
</feature>
<dbReference type="EC" id="2.1.1.37" evidence="8"/>
<dbReference type="GO" id="GO:0032259">
    <property type="term" value="P:methylation"/>
    <property type="evidence" value="ECO:0007669"/>
    <property type="project" value="UniProtKB-KW"/>
</dbReference>
<dbReference type="PANTHER" id="PTHR46098:SF1">
    <property type="entry name" value="TRNA (CYTOSINE(38)-C(5))-METHYLTRANSFERASE"/>
    <property type="match status" value="1"/>
</dbReference>
<keyword evidence="2 6" id="KW-0808">Transferase</keyword>
<evidence type="ECO:0000313" key="9">
    <source>
        <dbReference type="EMBL" id="QMW05366.1"/>
    </source>
</evidence>
<comment type="catalytic activity">
    <reaction evidence="5 8">
        <text>a 2'-deoxycytidine in DNA + S-adenosyl-L-methionine = a 5-methyl-2'-deoxycytidine in DNA + S-adenosyl-L-homocysteine + H(+)</text>
        <dbReference type="Rhea" id="RHEA:13681"/>
        <dbReference type="Rhea" id="RHEA-COMP:11369"/>
        <dbReference type="Rhea" id="RHEA-COMP:11370"/>
        <dbReference type="ChEBI" id="CHEBI:15378"/>
        <dbReference type="ChEBI" id="CHEBI:57856"/>
        <dbReference type="ChEBI" id="CHEBI:59789"/>
        <dbReference type="ChEBI" id="CHEBI:85452"/>
        <dbReference type="ChEBI" id="CHEBI:85454"/>
        <dbReference type="EC" id="2.1.1.37"/>
    </reaction>
</comment>
<reference evidence="9 10" key="1">
    <citation type="submission" date="2020-07" db="EMBL/GenBank/DDBJ databases">
        <title>Spirosoma foliorum sp. nov., isolated from the leaves on the Nejang mountain Korea, Republic of.</title>
        <authorList>
            <person name="Ho H."/>
            <person name="Lee Y.-J."/>
            <person name="Nurcahyanto D.-A."/>
            <person name="Kim S.-G."/>
        </authorList>
    </citation>
    <scope>NUCLEOTIDE SEQUENCE [LARGE SCALE GENOMIC DNA]</scope>
    <source>
        <strain evidence="9 10">PL0136</strain>
    </source>
</reference>
<keyword evidence="3 6" id="KW-0949">S-adenosyl-L-methionine</keyword>
<evidence type="ECO:0000256" key="3">
    <source>
        <dbReference type="ARBA" id="ARBA00022691"/>
    </source>
</evidence>
<dbReference type="NCBIfam" id="TIGR00675">
    <property type="entry name" value="dcm"/>
    <property type="match status" value="1"/>
</dbReference>
<dbReference type="InterPro" id="IPR001525">
    <property type="entry name" value="C5_MeTfrase"/>
</dbReference>
<evidence type="ECO:0000256" key="2">
    <source>
        <dbReference type="ARBA" id="ARBA00022679"/>
    </source>
</evidence>
<evidence type="ECO:0000256" key="4">
    <source>
        <dbReference type="ARBA" id="ARBA00022747"/>
    </source>
</evidence>
<evidence type="ECO:0000256" key="6">
    <source>
        <dbReference type="PROSITE-ProRule" id="PRU01016"/>
    </source>
</evidence>
<dbReference type="Gene3D" id="3.90.120.10">
    <property type="entry name" value="DNA Methylase, subunit A, domain 2"/>
    <property type="match status" value="1"/>
</dbReference>
<comment type="similarity">
    <text evidence="6 7">Belongs to the class I-like SAM-binding methyltransferase superfamily. C5-methyltransferase family.</text>
</comment>
<dbReference type="EMBL" id="CP059732">
    <property type="protein sequence ID" value="QMW05366.1"/>
    <property type="molecule type" value="Genomic_DNA"/>
</dbReference>
<dbReference type="InterPro" id="IPR018117">
    <property type="entry name" value="C5_DNA_meth_AS"/>
</dbReference>
<keyword evidence="1 6" id="KW-0489">Methyltransferase</keyword>
<accession>A0A7G5H2M4</accession>
<evidence type="ECO:0000256" key="8">
    <source>
        <dbReference type="RuleBase" id="RU000417"/>
    </source>
</evidence>
<dbReference type="InterPro" id="IPR029063">
    <property type="entry name" value="SAM-dependent_MTases_sf"/>
</dbReference>
<keyword evidence="10" id="KW-1185">Reference proteome</keyword>
<dbReference type="RefSeq" id="WP_182462712.1">
    <property type="nucleotide sequence ID" value="NZ_CP059732.1"/>
</dbReference>
<name>A0A7G5H2M4_9BACT</name>
<dbReference type="GO" id="GO:0003886">
    <property type="term" value="F:DNA (cytosine-5-)-methyltransferase activity"/>
    <property type="evidence" value="ECO:0007669"/>
    <property type="project" value="UniProtKB-EC"/>
</dbReference>
<dbReference type="KEGG" id="sfol:H3H32_10975"/>
<protein>
    <recommendedName>
        <fullName evidence="8">Cytosine-specific methyltransferase</fullName>
        <ecNumber evidence="8">2.1.1.37</ecNumber>
    </recommendedName>
</protein>
<evidence type="ECO:0000256" key="5">
    <source>
        <dbReference type="ARBA" id="ARBA00047422"/>
    </source>
</evidence>
<evidence type="ECO:0000256" key="7">
    <source>
        <dbReference type="RuleBase" id="RU000416"/>
    </source>
</evidence>
<dbReference type="REBASE" id="439721">
    <property type="entry name" value="M.Ssp0136ORF10975P"/>
</dbReference>
<dbReference type="Gene3D" id="3.40.50.150">
    <property type="entry name" value="Vaccinia Virus protein VP39"/>
    <property type="match status" value="1"/>
</dbReference>
<dbReference type="InterPro" id="IPR050750">
    <property type="entry name" value="C5-MTase"/>
</dbReference>
<dbReference type="PROSITE" id="PS51679">
    <property type="entry name" value="SAM_MT_C5"/>
    <property type="match status" value="1"/>
</dbReference>
<dbReference type="GO" id="GO:0009307">
    <property type="term" value="P:DNA restriction-modification system"/>
    <property type="evidence" value="ECO:0007669"/>
    <property type="project" value="UniProtKB-KW"/>
</dbReference>
<organism evidence="9 10">
    <name type="scientific">Spirosoma foliorum</name>
    <dbReference type="NCBI Taxonomy" id="2710596"/>
    <lineage>
        <taxon>Bacteria</taxon>
        <taxon>Pseudomonadati</taxon>
        <taxon>Bacteroidota</taxon>
        <taxon>Cytophagia</taxon>
        <taxon>Cytophagales</taxon>
        <taxon>Cytophagaceae</taxon>
        <taxon>Spirosoma</taxon>
    </lineage>
</organism>
<dbReference type="PANTHER" id="PTHR46098">
    <property type="entry name" value="TRNA (CYTOSINE(38)-C(5))-METHYLTRANSFERASE"/>
    <property type="match status" value="1"/>
</dbReference>
<dbReference type="SUPFAM" id="SSF53335">
    <property type="entry name" value="S-adenosyl-L-methionine-dependent methyltransferases"/>
    <property type="match status" value="1"/>
</dbReference>
<gene>
    <name evidence="9" type="ORF">H3H32_10975</name>
</gene>